<evidence type="ECO:0000256" key="4">
    <source>
        <dbReference type="SAM" id="MobiDB-lite"/>
    </source>
</evidence>
<dbReference type="PANTHER" id="PTHR11712">
    <property type="entry name" value="POLYKETIDE SYNTHASE-RELATED"/>
    <property type="match status" value="1"/>
</dbReference>
<comment type="caution">
    <text evidence="6">The sequence shown here is derived from an EMBL/GenBank/DDBJ whole genome shotgun (WGS) entry which is preliminary data.</text>
</comment>
<dbReference type="PROSITE" id="PS52004">
    <property type="entry name" value="KS3_2"/>
    <property type="match status" value="1"/>
</dbReference>
<dbReference type="Gene3D" id="3.40.47.10">
    <property type="match status" value="1"/>
</dbReference>
<organism evidence="6 7">
    <name type="scientific">Streptomyces albipurpureus</name>
    <dbReference type="NCBI Taxonomy" id="2897419"/>
    <lineage>
        <taxon>Bacteria</taxon>
        <taxon>Bacillati</taxon>
        <taxon>Actinomycetota</taxon>
        <taxon>Actinomycetes</taxon>
        <taxon>Kitasatosporales</taxon>
        <taxon>Streptomycetaceae</taxon>
        <taxon>Streptomyces</taxon>
    </lineage>
</organism>
<dbReference type="RefSeq" id="WP_250918272.1">
    <property type="nucleotide sequence ID" value="NZ_JAMQAW010000006.1"/>
</dbReference>
<dbReference type="InterPro" id="IPR014031">
    <property type="entry name" value="Ketoacyl_synth_C"/>
</dbReference>
<evidence type="ECO:0000256" key="2">
    <source>
        <dbReference type="ARBA" id="ARBA00022679"/>
    </source>
</evidence>
<dbReference type="InterPro" id="IPR014030">
    <property type="entry name" value="Ketoacyl_synth_N"/>
</dbReference>
<evidence type="ECO:0000313" key="7">
    <source>
        <dbReference type="Proteomes" id="UP001431429"/>
    </source>
</evidence>
<evidence type="ECO:0000259" key="5">
    <source>
        <dbReference type="PROSITE" id="PS52004"/>
    </source>
</evidence>
<dbReference type="PANTHER" id="PTHR11712:SF336">
    <property type="entry name" value="3-OXOACYL-[ACYL-CARRIER-PROTEIN] SYNTHASE, MITOCHONDRIAL"/>
    <property type="match status" value="1"/>
</dbReference>
<evidence type="ECO:0000313" key="6">
    <source>
        <dbReference type="EMBL" id="MCM2387926.1"/>
    </source>
</evidence>
<dbReference type="InterPro" id="IPR020841">
    <property type="entry name" value="PKS_Beta-ketoAc_synthase_dom"/>
</dbReference>
<dbReference type="SUPFAM" id="SSF53901">
    <property type="entry name" value="Thiolase-like"/>
    <property type="match status" value="2"/>
</dbReference>
<dbReference type="SMART" id="SM00825">
    <property type="entry name" value="PKS_KS"/>
    <property type="match status" value="1"/>
</dbReference>
<keyword evidence="7" id="KW-1185">Reference proteome</keyword>
<protein>
    <submittedName>
        <fullName evidence="6">3-oxoacyl-ACP synthase</fullName>
    </submittedName>
</protein>
<name>A0ABT0UKY0_9ACTN</name>
<dbReference type="Pfam" id="PF00109">
    <property type="entry name" value="ketoacyl-synt"/>
    <property type="match status" value="1"/>
</dbReference>
<keyword evidence="2 3" id="KW-0808">Transferase</keyword>
<comment type="similarity">
    <text evidence="1 3">Belongs to the thiolase-like superfamily. Beta-ketoacyl-ACP synthases family.</text>
</comment>
<reference evidence="6" key="1">
    <citation type="submission" date="2022-06" db="EMBL/GenBank/DDBJ databases">
        <title>Genome public.</title>
        <authorList>
            <person name="Sun Q."/>
        </authorList>
    </citation>
    <scope>NUCLEOTIDE SEQUENCE</scope>
    <source>
        <strain evidence="6">CWNU-1</strain>
    </source>
</reference>
<dbReference type="Pfam" id="PF02801">
    <property type="entry name" value="Ketoacyl-synt_C"/>
    <property type="match status" value="1"/>
</dbReference>
<accession>A0ABT0UKY0</accession>
<feature type="compositionally biased region" description="Polar residues" evidence="4">
    <location>
        <begin position="1"/>
        <end position="16"/>
    </location>
</feature>
<dbReference type="InterPro" id="IPR000794">
    <property type="entry name" value="Beta-ketoacyl_synthase"/>
</dbReference>
<sequence length="399" mass="41936">MTTEPQAFAQSRSTPSDGAPDLVFTGIGAVASVGGSADEIFQALCAGRSGLAELRSFDRGRYRVQHAYEIDDRPESGADAPGRATRWLLDAIAEAARDAGLGEDLAGIPILIGTGLRELRSAELGWRDGADFDLARLHFGTALRERFGAVRTYTFSNACSASLYALALGSDLLAAGEAETVIVAGVDTLTESMYGLLDRVHMEAPDQLRPFDRERKGVLMGEGAAAVVLRRADSNGGAPVRGRLRSVAVNCDAYHVTAPDPNGIAEAVRTAHREAGVKPEDIDLVMLHGTGTLLNDEAEATAVGEVFGSHVSRPLMTAIKSMTGHTSGGSGLLSLIVALQAIEGGRIPPVVGLREPVAEAESFRLVRDEQRIAEPLLAQVDAFGFGGVNAVAIVERAAL</sequence>
<evidence type="ECO:0000256" key="3">
    <source>
        <dbReference type="RuleBase" id="RU003694"/>
    </source>
</evidence>
<dbReference type="EMBL" id="JAMQAW010000006">
    <property type="protein sequence ID" value="MCM2387926.1"/>
    <property type="molecule type" value="Genomic_DNA"/>
</dbReference>
<evidence type="ECO:0000256" key="1">
    <source>
        <dbReference type="ARBA" id="ARBA00008467"/>
    </source>
</evidence>
<dbReference type="Proteomes" id="UP001431429">
    <property type="component" value="Unassembled WGS sequence"/>
</dbReference>
<feature type="domain" description="Ketosynthase family 3 (KS3)" evidence="5">
    <location>
        <begin position="1"/>
        <end position="396"/>
    </location>
</feature>
<gene>
    <name evidence="6" type="ORF">NBG84_06290</name>
</gene>
<dbReference type="InterPro" id="IPR016039">
    <property type="entry name" value="Thiolase-like"/>
</dbReference>
<proteinExistence type="inferred from homology"/>
<feature type="region of interest" description="Disordered" evidence="4">
    <location>
        <begin position="1"/>
        <end position="20"/>
    </location>
</feature>